<protein>
    <submittedName>
        <fullName evidence="2">Uncharacterized protein</fullName>
    </submittedName>
</protein>
<feature type="region of interest" description="Disordered" evidence="1">
    <location>
        <begin position="338"/>
        <end position="379"/>
    </location>
</feature>
<comment type="caution">
    <text evidence="2">The sequence shown here is derived from an EMBL/GenBank/DDBJ whole genome shotgun (WGS) entry which is preliminary data.</text>
</comment>
<accession>A0A830CUQ5</accession>
<dbReference type="Proteomes" id="UP000653305">
    <property type="component" value="Unassembled WGS sequence"/>
</dbReference>
<evidence type="ECO:0000313" key="3">
    <source>
        <dbReference type="Proteomes" id="UP000653305"/>
    </source>
</evidence>
<dbReference type="AlphaFoldDB" id="A0A830CUQ5"/>
<proteinExistence type="predicted"/>
<gene>
    <name evidence="2" type="ORF">PHJA_002338200</name>
</gene>
<feature type="region of interest" description="Disordered" evidence="1">
    <location>
        <begin position="397"/>
        <end position="416"/>
    </location>
</feature>
<keyword evidence="3" id="KW-1185">Reference proteome</keyword>
<name>A0A830CUQ5_9LAMI</name>
<organism evidence="2 3">
    <name type="scientific">Phtheirospermum japonicum</name>
    <dbReference type="NCBI Taxonomy" id="374723"/>
    <lineage>
        <taxon>Eukaryota</taxon>
        <taxon>Viridiplantae</taxon>
        <taxon>Streptophyta</taxon>
        <taxon>Embryophyta</taxon>
        <taxon>Tracheophyta</taxon>
        <taxon>Spermatophyta</taxon>
        <taxon>Magnoliopsida</taxon>
        <taxon>eudicotyledons</taxon>
        <taxon>Gunneridae</taxon>
        <taxon>Pentapetalae</taxon>
        <taxon>asterids</taxon>
        <taxon>lamiids</taxon>
        <taxon>Lamiales</taxon>
        <taxon>Orobanchaceae</taxon>
        <taxon>Orobanchaceae incertae sedis</taxon>
        <taxon>Phtheirospermum</taxon>
    </lineage>
</organism>
<evidence type="ECO:0000256" key="1">
    <source>
        <dbReference type="SAM" id="MobiDB-lite"/>
    </source>
</evidence>
<reference evidence="2" key="1">
    <citation type="submission" date="2020-07" db="EMBL/GenBank/DDBJ databases">
        <title>Ethylene signaling mediates host invasion by parasitic plants.</title>
        <authorList>
            <person name="Yoshida S."/>
        </authorList>
    </citation>
    <scope>NUCLEOTIDE SEQUENCE</scope>
    <source>
        <strain evidence="2">Okayama</strain>
    </source>
</reference>
<dbReference type="PANTHER" id="PTHR38390">
    <property type="entry name" value="OS01G0103900 PROTEIN"/>
    <property type="match status" value="1"/>
</dbReference>
<dbReference type="OrthoDB" id="1906673at2759"/>
<dbReference type="EMBL" id="BMAC01000718">
    <property type="protein sequence ID" value="GFQ01943.1"/>
    <property type="molecule type" value="Genomic_DNA"/>
</dbReference>
<dbReference type="PANTHER" id="PTHR38390:SF2">
    <property type="entry name" value="OS01G0103900 PROTEIN"/>
    <property type="match status" value="1"/>
</dbReference>
<sequence length="517" mass="58297">MVLLCFVLDLRSLSLPILRDLKQSLLQLANYYAVSRSKINNRSDGTQSSSKPLLDRIGLCYVSRNRISCSDELKIAYNPHGNFNLRDLHHALNNLPIDGFSPESNDYDLKLADVLSEKILYTWEGHDKNIARKVISISSCLAGTLDSVTMKALMDAAEKNVSAEFVFLERTSNHLGDTTGSVNHLVEQIRSLKNCSFQTCVPDPQVLYGLVKRWLRELKDDRDELLQASLVFKTTLVNTMNRISCNLFTSFNLMVDEFHSCQRLSALEEFLPIPDISQLISSVVVEEIKNTVQASLLKVEVRDYNPVQHERGFHKKLNSLVKESLQFGAILPKSKGNSELDWGLSPEDQPSVVAENELPQKYDNTKQTEENETSSSLSEEWERLIVNELGVIMPSPACNPHPKLDQPAVTSPPSQNINRQLDEKTSRILERLEIPRQLKRKTVSPTISSCLSADDCAPPPVKKPLIPYKSTDVGPISSQPLKPSIYGELILNGHKMMWDSVVVSYDQHPYHRRLYAT</sequence>
<feature type="compositionally biased region" description="Basic and acidic residues" evidence="1">
    <location>
        <begin position="358"/>
        <end position="369"/>
    </location>
</feature>
<evidence type="ECO:0000313" key="2">
    <source>
        <dbReference type="EMBL" id="GFQ01943.1"/>
    </source>
</evidence>